<sequence length="257" mass="30299">MMDNIISIIMPTYNCEKYVEEAIYSVLAQTYQNYELIVIDDGSTDKTVDKINILMKTDQRIKLYINEKNQGVAATRNKGVALASGIWIAFLDSDDRWKDEKLEKQFNHAYDTKGNFLFTGSSFIDENSEPYRGVLEVPEKVTYKELLKQNIISCSSVLIKKIYIEKYRMENDDTHEDFGSWLRILKEEEMFAYGLNQPLLVYRISKNSKSGNKLKSLKMSYKTYRYVGLDIMKSTYFMCWYVFRSIRKYRNIKKRFG</sequence>
<evidence type="ECO:0000313" key="4">
    <source>
        <dbReference type="Proteomes" id="UP000198809"/>
    </source>
</evidence>
<dbReference type="SUPFAM" id="SSF53448">
    <property type="entry name" value="Nucleotide-diphospho-sugar transferases"/>
    <property type="match status" value="1"/>
</dbReference>
<dbReference type="CDD" id="cd00761">
    <property type="entry name" value="Glyco_tranf_GTA_type"/>
    <property type="match status" value="1"/>
</dbReference>
<evidence type="ECO:0000256" key="1">
    <source>
        <dbReference type="ARBA" id="ARBA00006739"/>
    </source>
</evidence>
<dbReference type="PANTHER" id="PTHR22916">
    <property type="entry name" value="GLYCOSYLTRANSFERASE"/>
    <property type="match status" value="1"/>
</dbReference>
<dbReference type="EMBL" id="FODH01000008">
    <property type="protein sequence ID" value="SEO53400.1"/>
    <property type="molecule type" value="Genomic_DNA"/>
</dbReference>
<gene>
    <name evidence="3" type="ORF">SAMN04487895_108227</name>
</gene>
<reference evidence="3 4" key="1">
    <citation type="submission" date="2016-10" db="EMBL/GenBank/DDBJ databases">
        <authorList>
            <person name="de Groot N.N."/>
        </authorList>
    </citation>
    <scope>NUCLEOTIDE SEQUENCE [LARGE SCALE GENOMIC DNA]</scope>
    <source>
        <strain evidence="3 4">CGMCC 1.10238</strain>
    </source>
</reference>
<comment type="similarity">
    <text evidence="1">Belongs to the glycosyltransferase 2 family.</text>
</comment>
<dbReference type="PANTHER" id="PTHR22916:SF3">
    <property type="entry name" value="UDP-GLCNAC:BETAGAL BETA-1,3-N-ACETYLGLUCOSAMINYLTRANSFERASE-LIKE PROTEIN 1"/>
    <property type="match status" value="1"/>
</dbReference>
<dbReference type="GO" id="GO:0016758">
    <property type="term" value="F:hexosyltransferase activity"/>
    <property type="evidence" value="ECO:0007669"/>
    <property type="project" value="UniProtKB-ARBA"/>
</dbReference>
<dbReference type="Pfam" id="PF00535">
    <property type="entry name" value="Glycos_transf_2"/>
    <property type="match status" value="1"/>
</dbReference>
<evidence type="ECO:0000313" key="3">
    <source>
        <dbReference type="EMBL" id="SEO53400.1"/>
    </source>
</evidence>
<dbReference type="Gene3D" id="3.90.550.10">
    <property type="entry name" value="Spore Coat Polysaccharide Biosynthesis Protein SpsA, Chain A"/>
    <property type="match status" value="1"/>
</dbReference>
<dbReference type="AlphaFoldDB" id="A0A1H8QGP3"/>
<feature type="domain" description="Glycosyltransferase 2-like" evidence="2">
    <location>
        <begin position="7"/>
        <end position="133"/>
    </location>
</feature>
<dbReference type="InterPro" id="IPR001173">
    <property type="entry name" value="Glyco_trans_2-like"/>
</dbReference>
<dbReference type="STRING" id="1333845.SAMN04487895_108227"/>
<organism evidence="3 4">
    <name type="scientific">Paenibacillus sophorae</name>
    <dbReference type="NCBI Taxonomy" id="1333845"/>
    <lineage>
        <taxon>Bacteria</taxon>
        <taxon>Bacillati</taxon>
        <taxon>Bacillota</taxon>
        <taxon>Bacilli</taxon>
        <taxon>Bacillales</taxon>
        <taxon>Paenibacillaceae</taxon>
        <taxon>Paenibacillus</taxon>
    </lineage>
</organism>
<protein>
    <submittedName>
        <fullName evidence="3">Glycosyltransferase involved in cell wall bisynthesis</fullName>
    </submittedName>
</protein>
<dbReference type="RefSeq" id="WP_036603879.1">
    <property type="nucleotide sequence ID" value="NZ_CP076607.1"/>
</dbReference>
<proteinExistence type="inferred from homology"/>
<evidence type="ECO:0000259" key="2">
    <source>
        <dbReference type="Pfam" id="PF00535"/>
    </source>
</evidence>
<name>A0A1H8QGP3_9BACL</name>
<dbReference type="Proteomes" id="UP000198809">
    <property type="component" value="Unassembled WGS sequence"/>
</dbReference>
<dbReference type="InterPro" id="IPR029044">
    <property type="entry name" value="Nucleotide-diphossugar_trans"/>
</dbReference>
<accession>A0A1H8QGP3</accession>
<keyword evidence="3" id="KW-0808">Transferase</keyword>